<dbReference type="PANTHER" id="PTHR21324:SF2">
    <property type="entry name" value="EG:22E5.9 PROTEIN"/>
    <property type="match status" value="1"/>
</dbReference>
<dbReference type="PANTHER" id="PTHR21324">
    <property type="entry name" value="FASTING-INDUCIBLE INTEGRAL MEMBRANE PROTEIN TM6P1-RELATED"/>
    <property type="match status" value="1"/>
</dbReference>
<keyword evidence="9" id="KW-1185">Reference proteome</keyword>
<dbReference type="AlphaFoldDB" id="A0A8S3TSZ9"/>
<comment type="caution">
    <text evidence="8">The sequence shown here is derived from an EMBL/GenBank/DDBJ whole genome shotgun (WGS) entry which is preliminary data.</text>
</comment>
<evidence type="ECO:0000256" key="1">
    <source>
        <dbReference type="ARBA" id="ARBA00004127"/>
    </source>
</evidence>
<keyword evidence="3 6" id="KW-0812">Transmembrane</keyword>
<feature type="domain" description="CWH43-like N-terminal" evidence="7">
    <location>
        <begin position="54"/>
        <end position="244"/>
    </location>
</feature>
<dbReference type="Proteomes" id="UP000683360">
    <property type="component" value="Unassembled WGS sequence"/>
</dbReference>
<keyword evidence="4 6" id="KW-1133">Transmembrane helix</keyword>
<dbReference type="OrthoDB" id="6074764at2759"/>
<dbReference type="GO" id="GO:0012505">
    <property type="term" value="C:endomembrane system"/>
    <property type="evidence" value="ECO:0007669"/>
    <property type="project" value="UniProtKB-SubCell"/>
</dbReference>
<evidence type="ECO:0000313" key="8">
    <source>
        <dbReference type="EMBL" id="CAG2236784.1"/>
    </source>
</evidence>
<dbReference type="EMBL" id="CAJPWZ010002367">
    <property type="protein sequence ID" value="CAG2236784.1"/>
    <property type="molecule type" value="Genomic_DNA"/>
</dbReference>
<feature type="transmembrane region" description="Helical" evidence="6">
    <location>
        <begin position="225"/>
        <end position="243"/>
    </location>
</feature>
<reference evidence="8" key="1">
    <citation type="submission" date="2021-03" db="EMBL/GenBank/DDBJ databases">
        <authorList>
            <person name="Bekaert M."/>
        </authorList>
    </citation>
    <scope>NUCLEOTIDE SEQUENCE</scope>
</reference>
<evidence type="ECO:0000256" key="2">
    <source>
        <dbReference type="ARBA" id="ARBA00006565"/>
    </source>
</evidence>
<evidence type="ECO:0000256" key="4">
    <source>
        <dbReference type="ARBA" id="ARBA00022989"/>
    </source>
</evidence>
<feature type="transmembrane region" description="Helical" evidence="6">
    <location>
        <begin position="72"/>
        <end position="92"/>
    </location>
</feature>
<evidence type="ECO:0000256" key="3">
    <source>
        <dbReference type="ARBA" id="ARBA00022692"/>
    </source>
</evidence>
<feature type="transmembrane region" description="Helical" evidence="6">
    <location>
        <begin position="113"/>
        <end position="133"/>
    </location>
</feature>
<evidence type="ECO:0000256" key="5">
    <source>
        <dbReference type="ARBA" id="ARBA00023136"/>
    </source>
</evidence>
<keyword evidence="5 6" id="KW-0472">Membrane</keyword>
<sequence>MVSSDTDITQTTNVRIASVEQNCRQDDFLYKACHISDAVEFNSNCRLYFLASAKETIHKDFPFISDSGRQGVAAALFSLFFTLYAFIFFIILTLRFEQIKAVYSNRSHKCLHAVNTVTYCIGMLACAGVWLLANFREKTAPEELMKVHNAGSVIGFALGTIYFLLQTIFSFFWKEVPGRTLVVNICRGIFSSLHFAFLAAFMVLLQNYTNTFDMTMRKNAAIMEWIFVFLVTLYPLTFIPEFYKANFKCTVDFSGSDREAHGNNPRLVLHESGVATNRHRGSDEQNSRLIEIEETQELLAVYFEWNEFELCRVQ</sequence>
<evidence type="ECO:0000313" key="9">
    <source>
        <dbReference type="Proteomes" id="UP000683360"/>
    </source>
</evidence>
<name>A0A8S3TSZ9_MYTED</name>
<dbReference type="Pfam" id="PF10277">
    <property type="entry name" value="Frag1"/>
    <property type="match status" value="1"/>
</dbReference>
<organism evidence="8 9">
    <name type="scientific">Mytilus edulis</name>
    <name type="common">Blue mussel</name>
    <dbReference type="NCBI Taxonomy" id="6550"/>
    <lineage>
        <taxon>Eukaryota</taxon>
        <taxon>Metazoa</taxon>
        <taxon>Spiralia</taxon>
        <taxon>Lophotrochozoa</taxon>
        <taxon>Mollusca</taxon>
        <taxon>Bivalvia</taxon>
        <taxon>Autobranchia</taxon>
        <taxon>Pteriomorphia</taxon>
        <taxon>Mytilida</taxon>
        <taxon>Mytiloidea</taxon>
        <taxon>Mytilidae</taxon>
        <taxon>Mytilinae</taxon>
        <taxon>Mytilus</taxon>
    </lineage>
</organism>
<proteinExistence type="inferred from homology"/>
<dbReference type="InterPro" id="IPR050911">
    <property type="entry name" value="DRAM/TMEM150_Autophagy_Mod"/>
</dbReference>
<evidence type="ECO:0000259" key="7">
    <source>
        <dbReference type="Pfam" id="PF10277"/>
    </source>
</evidence>
<feature type="transmembrane region" description="Helical" evidence="6">
    <location>
        <begin position="185"/>
        <end position="205"/>
    </location>
</feature>
<feature type="transmembrane region" description="Helical" evidence="6">
    <location>
        <begin position="153"/>
        <end position="173"/>
    </location>
</feature>
<comment type="subcellular location">
    <subcellularLocation>
        <location evidence="1">Endomembrane system</location>
        <topology evidence="1">Multi-pass membrane protein</topology>
    </subcellularLocation>
</comment>
<evidence type="ECO:0000256" key="6">
    <source>
        <dbReference type="SAM" id="Phobius"/>
    </source>
</evidence>
<dbReference type="InterPro" id="IPR019402">
    <property type="entry name" value="CWH43_N"/>
</dbReference>
<protein>
    <submittedName>
        <fullName evidence="8">DRAM2</fullName>
    </submittedName>
</protein>
<gene>
    <name evidence="8" type="ORF">MEDL_49221</name>
</gene>
<accession>A0A8S3TSZ9</accession>
<comment type="similarity">
    <text evidence="2">Belongs to the DRAM/TMEM150 family.</text>
</comment>